<dbReference type="AlphaFoldDB" id="A0A6L5XUU8"/>
<evidence type="ECO:0000313" key="3">
    <source>
        <dbReference type="EMBL" id="MSS62600.1"/>
    </source>
</evidence>
<organism evidence="3 4">
    <name type="scientific">Velocimicrobium porci</name>
    <dbReference type="NCBI Taxonomy" id="2606634"/>
    <lineage>
        <taxon>Bacteria</taxon>
        <taxon>Bacillati</taxon>
        <taxon>Bacillota</taxon>
        <taxon>Clostridia</taxon>
        <taxon>Lachnospirales</taxon>
        <taxon>Lachnospiraceae</taxon>
        <taxon>Velocimicrobium</taxon>
    </lineage>
</organism>
<feature type="region of interest" description="Disordered" evidence="1">
    <location>
        <begin position="87"/>
        <end position="110"/>
    </location>
</feature>
<sequence length="130" mass="14240">MLKRRKKSVALVAAMAMTLSVGSTVFASPLIYDSEEGIGIEVERPTGVKTRSSIIQGDKVSVSGGTLWTTWKDGVVFRANYDHSSKTHRCSVSNDHGTVKRSRWESKGTTAKSPWLDQTFSNNKAYAATK</sequence>
<keyword evidence="4" id="KW-1185">Reference proteome</keyword>
<accession>A0A6L5XUU8</accession>
<name>A0A6L5XUU8_9FIRM</name>
<proteinExistence type="predicted"/>
<dbReference type="Proteomes" id="UP000482209">
    <property type="component" value="Unassembled WGS sequence"/>
</dbReference>
<reference evidence="3 4" key="1">
    <citation type="submission" date="2019-08" db="EMBL/GenBank/DDBJ databases">
        <title>In-depth cultivation of the pig gut microbiome towards novel bacterial diversity and tailored functional studies.</title>
        <authorList>
            <person name="Wylensek D."/>
            <person name="Hitch T.C.A."/>
            <person name="Clavel T."/>
        </authorList>
    </citation>
    <scope>NUCLEOTIDE SEQUENCE [LARGE SCALE GENOMIC DNA]</scope>
    <source>
        <strain evidence="3 4">WCA-693-APC-MOT-I</strain>
    </source>
</reference>
<protein>
    <submittedName>
        <fullName evidence="3">Uncharacterized protein</fullName>
    </submittedName>
</protein>
<evidence type="ECO:0000256" key="1">
    <source>
        <dbReference type="SAM" id="MobiDB-lite"/>
    </source>
</evidence>
<feature type="chain" id="PRO_5026698822" evidence="2">
    <location>
        <begin position="28"/>
        <end position="130"/>
    </location>
</feature>
<comment type="caution">
    <text evidence="3">The sequence shown here is derived from an EMBL/GenBank/DDBJ whole genome shotgun (WGS) entry which is preliminary data.</text>
</comment>
<dbReference type="EMBL" id="VUMT01000002">
    <property type="protein sequence ID" value="MSS62600.1"/>
    <property type="molecule type" value="Genomic_DNA"/>
</dbReference>
<dbReference type="RefSeq" id="WP_154516321.1">
    <property type="nucleotide sequence ID" value="NZ_VUMT01000002.1"/>
</dbReference>
<evidence type="ECO:0000256" key="2">
    <source>
        <dbReference type="SAM" id="SignalP"/>
    </source>
</evidence>
<keyword evidence="2" id="KW-0732">Signal</keyword>
<gene>
    <name evidence="3" type="ORF">FYJ58_01660</name>
</gene>
<evidence type="ECO:0000313" key="4">
    <source>
        <dbReference type="Proteomes" id="UP000482209"/>
    </source>
</evidence>
<dbReference type="Gene3D" id="2.60.40.2850">
    <property type="match status" value="1"/>
</dbReference>
<feature type="signal peptide" evidence="2">
    <location>
        <begin position="1"/>
        <end position="27"/>
    </location>
</feature>